<dbReference type="EMBL" id="JAATJV010396199">
    <property type="protein sequence ID" value="MBZ3884896.1"/>
    <property type="molecule type" value="Genomic_DNA"/>
</dbReference>
<comment type="function">
    <text evidence="11">Receptor required for the peroxisomal import of proteins containing a C-terminal PTS2-type peroxisomal targeting signal. Specifically binds to cargo proteins containing a PTS2 peroxisomal targeting signal in the cytosol. Cargo protein-binding triggers interaction with PEX5 and formation of a ternary complex composed of PEX5 and PEX7 along with PTS2-containing cargo proteins, which is tranlocated into peroxisomes by passing through the PEX13-PEX14 docking complex.</text>
</comment>
<keyword evidence="18" id="KW-1185">Reference proteome</keyword>
<dbReference type="InterPro" id="IPR015943">
    <property type="entry name" value="WD40/YVTN_repeat-like_dom_sf"/>
</dbReference>
<protein>
    <recommendedName>
        <fullName evidence="13">Peroxisomal targeting signal 2 receptor</fullName>
    </recommendedName>
    <alternativeName>
        <fullName evidence="10">Peroxin-7</fullName>
    </alternativeName>
</protein>
<comment type="subcellular location">
    <subcellularLocation>
        <location evidence="2">Cytoplasm</location>
        <location evidence="2">Cytosol</location>
    </subcellularLocation>
    <subcellularLocation>
        <location evidence="1">Peroxisome matrix</location>
    </subcellularLocation>
</comment>
<dbReference type="PROSITE" id="PS50294">
    <property type="entry name" value="WD_REPEATS_REGION"/>
    <property type="match status" value="3"/>
</dbReference>
<feature type="transmembrane region" description="Helical" evidence="16">
    <location>
        <begin position="452"/>
        <end position="475"/>
    </location>
</feature>
<keyword evidence="6" id="KW-0677">Repeat</keyword>
<evidence type="ECO:0000256" key="9">
    <source>
        <dbReference type="ARBA" id="ARBA00024017"/>
    </source>
</evidence>
<evidence type="ECO:0000256" key="5">
    <source>
        <dbReference type="ARBA" id="ARBA00022574"/>
    </source>
</evidence>
<dbReference type="SUPFAM" id="SSF50978">
    <property type="entry name" value="WD40 repeat-like"/>
    <property type="match status" value="1"/>
</dbReference>
<feature type="transmembrane region" description="Helical" evidence="16">
    <location>
        <begin position="630"/>
        <end position="651"/>
    </location>
</feature>
<evidence type="ECO:0000256" key="11">
    <source>
        <dbReference type="ARBA" id="ARBA00058413"/>
    </source>
</evidence>
<keyword evidence="8" id="KW-0576">Peroxisome</keyword>
<evidence type="ECO:0000256" key="1">
    <source>
        <dbReference type="ARBA" id="ARBA00004253"/>
    </source>
</evidence>
<feature type="region of interest" description="Disordered" evidence="15">
    <location>
        <begin position="754"/>
        <end position="830"/>
    </location>
</feature>
<feature type="transmembrane region" description="Helical" evidence="16">
    <location>
        <begin position="547"/>
        <end position="566"/>
    </location>
</feature>
<keyword evidence="16" id="KW-0812">Transmembrane</keyword>
<dbReference type="Proteomes" id="UP001166674">
    <property type="component" value="Unassembled WGS sequence"/>
</dbReference>
<dbReference type="PROSITE" id="PS50082">
    <property type="entry name" value="WD_REPEATS_2"/>
    <property type="match status" value="4"/>
</dbReference>
<evidence type="ECO:0000256" key="3">
    <source>
        <dbReference type="ARBA" id="ARBA00022448"/>
    </source>
</evidence>
<dbReference type="PRINTS" id="PR00320">
    <property type="entry name" value="GPROTEINBRPT"/>
</dbReference>
<accession>A0AA41T4Z4</accession>
<comment type="subunit">
    <text evidence="12">Interacts with PEX5; interaction only takes place when PEX7 is associated with cargo proteins. Interacts with VWA8.</text>
</comment>
<feature type="repeat" description="WD" evidence="14">
    <location>
        <begin position="146"/>
        <end position="181"/>
    </location>
</feature>
<keyword evidence="16" id="KW-0472">Membrane</keyword>
<organism evidence="17 18">
    <name type="scientific">Sciurus carolinensis</name>
    <name type="common">Eastern gray squirrel</name>
    <dbReference type="NCBI Taxonomy" id="30640"/>
    <lineage>
        <taxon>Eukaryota</taxon>
        <taxon>Metazoa</taxon>
        <taxon>Chordata</taxon>
        <taxon>Craniata</taxon>
        <taxon>Vertebrata</taxon>
        <taxon>Euteleostomi</taxon>
        <taxon>Mammalia</taxon>
        <taxon>Eutheria</taxon>
        <taxon>Euarchontoglires</taxon>
        <taxon>Glires</taxon>
        <taxon>Rodentia</taxon>
        <taxon>Sciuromorpha</taxon>
        <taxon>Sciuridae</taxon>
        <taxon>Sciurinae</taxon>
        <taxon>Sciurini</taxon>
        <taxon>Sciurus</taxon>
    </lineage>
</organism>
<evidence type="ECO:0000256" key="4">
    <source>
        <dbReference type="ARBA" id="ARBA00022490"/>
    </source>
</evidence>
<comment type="caution">
    <text evidence="17">The sequence shown here is derived from an EMBL/GenBank/DDBJ whole genome shotgun (WGS) entry which is preliminary data.</text>
</comment>
<dbReference type="SMART" id="SM00320">
    <property type="entry name" value="WD40"/>
    <property type="match status" value="5"/>
</dbReference>
<feature type="repeat" description="WD" evidence="14">
    <location>
        <begin position="233"/>
        <end position="275"/>
    </location>
</feature>
<dbReference type="Gene3D" id="2.130.10.10">
    <property type="entry name" value="YVTN repeat-like/Quinoprotein amine dehydrogenase"/>
    <property type="match status" value="1"/>
</dbReference>
<dbReference type="GO" id="GO:0005053">
    <property type="term" value="F:peroxisome matrix targeting signal-2 binding"/>
    <property type="evidence" value="ECO:0007669"/>
    <property type="project" value="InterPro"/>
</dbReference>
<dbReference type="AlphaFoldDB" id="A0AA41T4Z4"/>
<feature type="region of interest" description="Disordered" evidence="15">
    <location>
        <begin position="403"/>
        <end position="430"/>
    </location>
</feature>
<dbReference type="PROSITE" id="PS00678">
    <property type="entry name" value="WD_REPEATS_1"/>
    <property type="match status" value="2"/>
</dbReference>
<dbReference type="InterPro" id="IPR019775">
    <property type="entry name" value="WD40_repeat_CS"/>
</dbReference>
<feature type="transmembrane region" description="Helical" evidence="16">
    <location>
        <begin position="598"/>
        <end position="618"/>
    </location>
</feature>
<dbReference type="PANTHER" id="PTHR46027">
    <property type="entry name" value="PEROXISOMAL TARGETING SIGNAL 2 RECEPTOR"/>
    <property type="match status" value="1"/>
</dbReference>
<feature type="repeat" description="WD" evidence="14">
    <location>
        <begin position="102"/>
        <end position="145"/>
    </location>
</feature>
<feature type="repeat" description="WD" evidence="14">
    <location>
        <begin position="189"/>
        <end position="225"/>
    </location>
</feature>
<sequence>MSAARTLRVPGRHGYAAEFSPYLPGRLACAAAQHYGIAGCGTLLILDHNESGLRIFRSFDWNDGLFDVTWSENNEHVLVTCSGDGSLQLWDTAKAAGPLQVYKEHTQEVYSVDWSQTRGEQLVVSGSWDQTVKVWDPTVGKSLCTFRGHESVIYSTIWSPHIPGCFASASGDQTLRIWDLKASGVRIVIPAHQTEILSCDWCKYNENLLVTGAVDCSLRGWDLRNVRQPVFELLGHTYAIRRVKFSPFHASVLASCSYDFTVRFWNFSKPDPLLETVEHHTEFTCGLDLSLQSPTQEGELCIRAGQVGAGCRRGAGRSRPVAAARLPSQSLSPDWEPARDTVHCGSSPTYTSLSLGFPPLLSDRPPSLPLFGVPRPRYCLPGAAGQSDVEPPSREDARLELPSAAKPELPALRRGPGRAPPPPSLPSRRSGCSAAARCCGAGAMRQLCRGRVLGISVAIAHGVFSGSLNILLKFLISRYQFSFLTLVQCLTSSTAALSLELLRRLGLIAVPPFGLSLARSFAGVAVLSTLQSSLTLWSLRGLSLPMYVVFKRCLPLVTMLIGVLVLKNGAPSPGVLTAVLITTCGAALAGAGDLTGDPIGYVTGVLAVLVHAAYLVLIQKASADTDHGPLTAQYVIAVSATPLLVVCSFASTDSIHAWTFPGWKDPAMVCIFVACILIGCAMNFTTLHCTYINSAVTTSFVGVVKSIATITVGMVAFSDVEPTSLFIAGVVVNTLGSIIYCVAKFMETRRQSNYEDLESQPGGEEAQPSGDQLPFVMEELPGEGGNGGTEDREGAGGSAQQSGLESRGSPRGVPLVARSSKVSEEGSKRSLKDAYLEVWRLVRGTKYMKKDYLIENEELPSP</sequence>
<keyword evidence="4" id="KW-0963">Cytoplasm</keyword>
<keyword evidence="16" id="KW-1133">Transmembrane helix</keyword>
<keyword evidence="5 14" id="KW-0853">WD repeat</keyword>
<dbReference type="InterPro" id="IPR036322">
    <property type="entry name" value="WD40_repeat_dom_sf"/>
</dbReference>
<keyword evidence="3" id="KW-0813">Transport</keyword>
<name>A0AA41T4Z4_SCICA</name>
<evidence type="ECO:0000256" key="7">
    <source>
        <dbReference type="ARBA" id="ARBA00022927"/>
    </source>
</evidence>
<evidence type="ECO:0000256" key="6">
    <source>
        <dbReference type="ARBA" id="ARBA00022737"/>
    </source>
</evidence>
<dbReference type="InterPro" id="IPR001680">
    <property type="entry name" value="WD40_rpt"/>
</dbReference>
<dbReference type="GO" id="GO:0005829">
    <property type="term" value="C:cytosol"/>
    <property type="evidence" value="ECO:0007669"/>
    <property type="project" value="UniProtKB-SubCell"/>
</dbReference>
<feature type="transmembrane region" description="Helical" evidence="16">
    <location>
        <begin position="506"/>
        <end position="527"/>
    </location>
</feature>
<evidence type="ECO:0000256" key="15">
    <source>
        <dbReference type="SAM" id="MobiDB-lite"/>
    </source>
</evidence>
<evidence type="ECO:0000256" key="10">
    <source>
        <dbReference type="ARBA" id="ARBA00032565"/>
    </source>
</evidence>
<comment type="similarity">
    <text evidence="9">Belongs to the WD repeat peroxin-7 family.</text>
</comment>
<feature type="transmembrane region" description="Helical" evidence="16">
    <location>
        <begin position="723"/>
        <end position="743"/>
    </location>
</feature>
<feature type="transmembrane region" description="Helical" evidence="16">
    <location>
        <begin position="666"/>
        <end position="684"/>
    </location>
</feature>
<feature type="compositionally biased region" description="Basic and acidic residues" evidence="15">
    <location>
        <begin position="821"/>
        <end position="830"/>
    </location>
</feature>
<dbReference type="InterPro" id="IPR020472">
    <property type="entry name" value="WD40_PAC1"/>
</dbReference>
<dbReference type="GO" id="GO:0005782">
    <property type="term" value="C:peroxisomal matrix"/>
    <property type="evidence" value="ECO:0007669"/>
    <property type="project" value="UniProtKB-SubCell"/>
</dbReference>
<dbReference type="PANTHER" id="PTHR46027:SF1">
    <property type="entry name" value="PEROXISOMAL TARGETING SIGNAL 2 RECEPTOR"/>
    <property type="match status" value="1"/>
</dbReference>
<evidence type="ECO:0000256" key="2">
    <source>
        <dbReference type="ARBA" id="ARBA00004514"/>
    </source>
</evidence>
<dbReference type="CDD" id="cd00200">
    <property type="entry name" value="WD40"/>
    <property type="match status" value="1"/>
</dbReference>
<evidence type="ECO:0000256" key="14">
    <source>
        <dbReference type="PROSITE-ProRule" id="PRU00221"/>
    </source>
</evidence>
<evidence type="ECO:0000313" key="18">
    <source>
        <dbReference type="Proteomes" id="UP001166674"/>
    </source>
</evidence>
<dbReference type="FunFam" id="2.130.10.10:FF:000372">
    <property type="entry name" value="Peroxisomal biogenesis factor 7"/>
    <property type="match status" value="1"/>
</dbReference>
<evidence type="ECO:0000256" key="8">
    <source>
        <dbReference type="ARBA" id="ARBA00023140"/>
    </source>
</evidence>
<evidence type="ECO:0000256" key="12">
    <source>
        <dbReference type="ARBA" id="ARBA00064214"/>
    </source>
</evidence>
<reference evidence="17" key="1">
    <citation type="submission" date="2020-03" db="EMBL/GenBank/DDBJ databases">
        <title>Studies in the Genomics of Life Span.</title>
        <authorList>
            <person name="Glass D."/>
        </authorList>
    </citation>
    <scope>NUCLEOTIDE SEQUENCE</scope>
    <source>
        <strain evidence="17">SUZIE</strain>
        <tissue evidence="17">Muscle</tissue>
    </source>
</reference>
<feature type="transmembrane region" description="Helical" evidence="16">
    <location>
        <begin position="696"/>
        <end position="717"/>
    </location>
</feature>
<dbReference type="Pfam" id="PF00400">
    <property type="entry name" value="WD40"/>
    <property type="match status" value="5"/>
</dbReference>
<proteinExistence type="inferred from homology"/>
<evidence type="ECO:0000313" key="17">
    <source>
        <dbReference type="EMBL" id="MBZ3884896.1"/>
    </source>
</evidence>
<evidence type="ECO:0000256" key="13">
    <source>
        <dbReference type="ARBA" id="ARBA00072970"/>
    </source>
</evidence>
<evidence type="ECO:0000256" key="16">
    <source>
        <dbReference type="SAM" id="Phobius"/>
    </source>
</evidence>
<feature type="transmembrane region" description="Helical" evidence="16">
    <location>
        <begin position="573"/>
        <end position="592"/>
    </location>
</feature>
<keyword evidence="7" id="KW-0653">Protein transport</keyword>
<gene>
    <name evidence="17" type="ORF">SUZIE_180235</name>
</gene>
<dbReference type="GO" id="GO:0016558">
    <property type="term" value="P:protein import into peroxisome matrix"/>
    <property type="evidence" value="ECO:0007669"/>
    <property type="project" value="InterPro"/>
</dbReference>
<dbReference type="InterPro" id="IPR044536">
    <property type="entry name" value="PEX7"/>
</dbReference>